<sequence>MENKNKDRGFNYWAMSYSGKLRRTLWMFPFGVLAIALIAWTSGSVFITVILAVFLTIIWALQVAYTYFMAQREKHDGDNQ</sequence>
<gene>
    <name evidence="2" type="ORF">LC0644_0182</name>
</gene>
<evidence type="ECO:0000313" key="2">
    <source>
        <dbReference type="EMBL" id="GAN35593.1"/>
    </source>
</evidence>
<comment type="caution">
    <text evidence="2">The sequence shown here is derived from an EMBL/GenBank/DDBJ whole genome shotgun (WGS) entry which is preliminary data.</text>
</comment>
<dbReference type="EMBL" id="BAYM01000009">
    <property type="protein sequence ID" value="GAN35593.1"/>
    <property type="molecule type" value="Genomic_DNA"/>
</dbReference>
<evidence type="ECO:0000256" key="1">
    <source>
        <dbReference type="SAM" id="Phobius"/>
    </source>
</evidence>
<organism evidence="2 3">
    <name type="scientific">Lacticaseibacillus paracasei NRIC 0644</name>
    <dbReference type="NCBI Taxonomy" id="1435038"/>
    <lineage>
        <taxon>Bacteria</taxon>
        <taxon>Bacillati</taxon>
        <taxon>Bacillota</taxon>
        <taxon>Bacilli</taxon>
        <taxon>Lactobacillales</taxon>
        <taxon>Lactobacillaceae</taxon>
        <taxon>Lacticaseibacillus</taxon>
    </lineage>
</organism>
<dbReference type="Proteomes" id="UP000032552">
    <property type="component" value="Unassembled WGS sequence"/>
</dbReference>
<keyword evidence="1" id="KW-1133">Transmembrane helix</keyword>
<feature type="transmembrane region" description="Helical" evidence="1">
    <location>
        <begin position="46"/>
        <end position="68"/>
    </location>
</feature>
<dbReference type="RefSeq" id="WP_003603225.1">
    <property type="nucleotide sequence ID" value="NZ_BAYM01000009.1"/>
</dbReference>
<keyword evidence="1" id="KW-0812">Transmembrane</keyword>
<protein>
    <submittedName>
        <fullName evidence="2">Uncharacterized protein</fullName>
    </submittedName>
</protein>
<keyword evidence="1" id="KW-0472">Membrane</keyword>
<name>A0A0C9QA83_LACPA</name>
<dbReference type="AlphaFoldDB" id="A0A0C9QA83"/>
<accession>A0A0C9QA83</accession>
<reference evidence="3" key="1">
    <citation type="submission" date="2014-05" db="EMBL/GenBank/DDBJ databases">
        <title>Whole genome sequencing of Lactobacillus casei NRIC0644.</title>
        <authorList>
            <person name="Atarashi H."/>
            <person name="Yoshida Y."/>
            <person name="Fujimura S."/>
            <person name="Tanaka N."/>
            <person name="Shiwa Y."/>
            <person name="Yoshikawa H."/>
            <person name="Okada S."/>
            <person name="Nakagawa J."/>
        </authorList>
    </citation>
    <scope>NUCLEOTIDE SEQUENCE [LARGE SCALE GENOMIC DNA]</scope>
    <source>
        <strain evidence="3">NRIC0644</strain>
    </source>
</reference>
<feature type="transmembrane region" description="Helical" evidence="1">
    <location>
        <begin position="21"/>
        <end position="40"/>
    </location>
</feature>
<proteinExistence type="predicted"/>
<evidence type="ECO:0000313" key="3">
    <source>
        <dbReference type="Proteomes" id="UP000032552"/>
    </source>
</evidence>